<dbReference type="SUPFAM" id="SSF54523">
    <property type="entry name" value="Pili subunits"/>
    <property type="match status" value="1"/>
</dbReference>
<dbReference type="NCBIfam" id="TIGR02532">
    <property type="entry name" value="IV_pilin_GFxxxE"/>
    <property type="match status" value="1"/>
</dbReference>
<evidence type="ECO:0000313" key="3">
    <source>
        <dbReference type="Proteomes" id="UP000823928"/>
    </source>
</evidence>
<sequence>MINILNKNKAYITLYGFTLAEVLITLGVIGIIAAMTMPALTHKYRHKAAITQIKKMYTVLSQAMLLSCPDGTYSSLTFYDNDVKGWYINYLKPHLKISKECFNTKGCWNSGTKYMNGTIASSGNGVGSGFVAFNTIDGYFINMDGYMEKDHDYVEQVFGVNTQGDSLIVHVDINGNGKPNIIGKDVFIFVFSNKGFVPACKIKNDTQIKQDCSPQGKGICCLEQSIRNGWEIDKKNLW</sequence>
<dbReference type="AlphaFoldDB" id="A0A9D1F037"/>
<gene>
    <name evidence="2" type="ORF">IAC10_08695</name>
</gene>
<proteinExistence type="predicted"/>
<evidence type="ECO:0000313" key="2">
    <source>
        <dbReference type="EMBL" id="HIS36690.1"/>
    </source>
</evidence>
<dbReference type="Gene3D" id="3.30.700.10">
    <property type="entry name" value="Glycoprotein, Type 4 Pilin"/>
    <property type="match status" value="1"/>
</dbReference>
<dbReference type="EMBL" id="DVIU01000171">
    <property type="protein sequence ID" value="HIS36690.1"/>
    <property type="molecule type" value="Genomic_DNA"/>
</dbReference>
<name>A0A9D1F037_9BACT</name>
<accession>A0A9D1F037</accession>
<keyword evidence="1" id="KW-0812">Transmembrane</keyword>
<reference evidence="2" key="2">
    <citation type="journal article" date="2021" name="PeerJ">
        <title>Extensive microbial diversity within the chicken gut microbiome revealed by metagenomics and culture.</title>
        <authorList>
            <person name="Gilroy R."/>
            <person name="Ravi A."/>
            <person name="Getino M."/>
            <person name="Pursley I."/>
            <person name="Horton D.L."/>
            <person name="Alikhan N.F."/>
            <person name="Baker D."/>
            <person name="Gharbi K."/>
            <person name="Hall N."/>
            <person name="Watson M."/>
            <person name="Adriaenssens E.M."/>
            <person name="Foster-Nyarko E."/>
            <person name="Jarju S."/>
            <person name="Secka A."/>
            <person name="Antonio M."/>
            <person name="Oren A."/>
            <person name="Chaudhuri R.R."/>
            <person name="La Ragione R."/>
            <person name="Hildebrand F."/>
            <person name="Pallen M.J."/>
        </authorList>
    </citation>
    <scope>NUCLEOTIDE SEQUENCE</scope>
    <source>
        <strain evidence="2">6276</strain>
    </source>
</reference>
<evidence type="ECO:0000256" key="1">
    <source>
        <dbReference type="SAM" id="Phobius"/>
    </source>
</evidence>
<comment type="caution">
    <text evidence="2">The sequence shown here is derived from an EMBL/GenBank/DDBJ whole genome shotgun (WGS) entry which is preliminary data.</text>
</comment>
<dbReference type="Proteomes" id="UP000823928">
    <property type="component" value="Unassembled WGS sequence"/>
</dbReference>
<keyword evidence="1" id="KW-1133">Transmembrane helix</keyword>
<dbReference type="InterPro" id="IPR045584">
    <property type="entry name" value="Pilin-like"/>
</dbReference>
<keyword evidence="1" id="KW-0472">Membrane</keyword>
<protein>
    <submittedName>
        <fullName evidence="2">Type II secretion system protein</fullName>
    </submittedName>
</protein>
<organism evidence="2 3">
    <name type="scientific">Candidatus Scatousia excrementigallinarum</name>
    <dbReference type="NCBI Taxonomy" id="2840935"/>
    <lineage>
        <taxon>Bacteria</taxon>
        <taxon>Candidatus Scatousia</taxon>
    </lineage>
</organism>
<feature type="transmembrane region" description="Helical" evidence="1">
    <location>
        <begin position="12"/>
        <end position="37"/>
    </location>
</feature>
<dbReference type="InterPro" id="IPR012902">
    <property type="entry name" value="N_methyl_site"/>
</dbReference>
<reference evidence="2" key="1">
    <citation type="submission" date="2020-10" db="EMBL/GenBank/DDBJ databases">
        <authorList>
            <person name="Gilroy R."/>
        </authorList>
    </citation>
    <scope>NUCLEOTIDE SEQUENCE</scope>
    <source>
        <strain evidence="2">6276</strain>
    </source>
</reference>